<dbReference type="EMBL" id="JAAVJF010000006">
    <property type="protein sequence ID" value="NYR16522.1"/>
    <property type="molecule type" value="Genomic_DNA"/>
</dbReference>
<protein>
    <submittedName>
        <fullName evidence="2">Uncharacterized protein</fullName>
    </submittedName>
</protein>
<gene>
    <name evidence="2" type="ORF">HC235_11405</name>
</gene>
<dbReference type="AlphaFoldDB" id="A0A7L4PCR8"/>
<proteinExistence type="predicted"/>
<evidence type="ECO:0000313" key="3">
    <source>
        <dbReference type="Proteomes" id="UP000554766"/>
    </source>
</evidence>
<dbReference type="OMA" id="FYNADEY"/>
<evidence type="ECO:0000256" key="1">
    <source>
        <dbReference type="SAM" id="MobiDB-lite"/>
    </source>
</evidence>
<dbReference type="Proteomes" id="UP000554766">
    <property type="component" value="Unassembled WGS sequence"/>
</dbReference>
<evidence type="ECO:0000313" key="2">
    <source>
        <dbReference type="EMBL" id="NYR16522.1"/>
    </source>
</evidence>
<dbReference type="RefSeq" id="WP_011901414.1">
    <property type="nucleotide sequence ID" value="NZ_JAAVJF010000006.1"/>
</dbReference>
<reference evidence="2 3" key="1">
    <citation type="journal article" date="2020" name="Nat. Commun.">
        <title>The structures of two archaeal type IV pili illuminate evolutionary relationships.</title>
        <authorList>
            <person name="Wang F."/>
            <person name="Baquero D.P."/>
            <person name="Su Z."/>
            <person name="Beltran L.C."/>
            <person name="Prangishvili D."/>
            <person name="Krupovic M."/>
            <person name="Egelman E.H."/>
        </authorList>
    </citation>
    <scope>NUCLEOTIDE SEQUENCE [LARGE SCALE GENOMIC DNA]</scope>
    <source>
        <strain evidence="2 3">2GA</strain>
    </source>
</reference>
<accession>A0A7L4PCR8</accession>
<comment type="caution">
    <text evidence="2">The sequence shown here is derived from an EMBL/GenBank/DDBJ whole genome shotgun (WGS) entry which is preliminary data.</text>
</comment>
<keyword evidence="3" id="KW-1185">Reference proteome</keyword>
<feature type="compositionally biased region" description="Basic and acidic residues" evidence="1">
    <location>
        <begin position="162"/>
        <end position="177"/>
    </location>
</feature>
<dbReference type="GeneID" id="5054584"/>
<name>A0A7L4PCR8_9CREN</name>
<sequence>MPVWFLSLARGESVEAIKKAYSIAVEHARKIGGRIETIQPKHIYGESADQFGYTLQIGRITVNLPPGAVLVVWGFYNADEYFDFVRFIQDGRVYEWFVEPIAYYPERVGVWIEEPLIFRNMLYIDVHTTSTEQRDRVYGWPLGYFVSPLQPPQEVKPPKMRRFGEKKGGRAGRKEGE</sequence>
<organism evidence="2 3">
    <name type="scientific">Pyrobaculum arsenaticum</name>
    <dbReference type="NCBI Taxonomy" id="121277"/>
    <lineage>
        <taxon>Archaea</taxon>
        <taxon>Thermoproteota</taxon>
        <taxon>Thermoprotei</taxon>
        <taxon>Thermoproteales</taxon>
        <taxon>Thermoproteaceae</taxon>
        <taxon>Pyrobaculum</taxon>
    </lineage>
</organism>
<feature type="region of interest" description="Disordered" evidence="1">
    <location>
        <begin position="150"/>
        <end position="177"/>
    </location>
</feature>